<proteinExistence type="predicted"/>
<evidence type="ECO:0000313" key="1">
    <source>
        <dbReference type="EMBL" id="OGZ94757.1"/>
    </source>
</evidence>
<name>A0A1G2K5Q7_9BACT</name>
<reference evidence="1 2" key="1">
    <citation type="journal article" date="2016" name="Nat. Commun.">
        <title>Thousands of microbial genomes shed light on interconnected biogeochemical processes in an aquifer system.</title>
        <authorList>
            <person name="Anantharaman K."/>
            <person name="Brown C.T."/>
            <person name="Hug L.A."/>
            <person name="Sharon I."/>
            <person name="Castelle C.J."/>
            <person name="Probst A.J."/>
            <person name="Thomas B.C."/>
            <person name="Singh A."/>
            <person name="Wilkins M.J."/>
            <person name="Karaoz U."/>
            <person name="Brodie E.L."/>
            <person name="Williams K.H."/>
            <person name="Hubbard S.S."/>
            <person name="Banfield J.F."/>
        </authorList>
    </citation>
    <scope>NUCLEOTIDE SEQUENCE [LARGE SCALE GENOMIC DNA]</scope>
</reference>
<gene>
    <name evidence="1" type="ORF">A2131_02680</name>
</gene>
<dbReference type="AlphaFoldDB" id="A0A1G2K5Q7"/>
<dbReference type="Proteomes" id="UP000177392">
    <property type="component" value="Unassembled WGS sequence"/>
</dbReference>
<protein>
    <submittedName>
        <fullName evidence="1">Uncharacterized protein</fullName>
    </submittedName>
</protein>
<comment type="caution">
    <text evidence="1">The sequence shown here is derived from an EMBL/GenBank/DDBJ whole genome shotgun (WGS) entry which is preliminary data.</text>
</comment>
<evidence type="ECO:0000313" key="2">
    <source>
        <dbReference type="Proteomes" id="UP000177392"/>
    </source>
</evidence>
<sequence>MIERRLKDNEVRSEVFMRILVSFGISNACLRSSAFAAHQREFPKVKIRTNRNITIISNRIRGVNNSVLE</sequence>
<accession>A0A1G2K5Q7</accession>
<organism evidence="1 2">
    <name type="scientific">Candidatus Sungbacteria bacterium GWC2_49_10</name>
    <dbReference type="NCBI Taxonomy" id="1802263"/>
    <lineage>
        <taxon>Bacteria</taxon>
        <taxon>Candidatus Sungiibacteriota</taxon>
    </lineage>
</organism>
<dbReference type="EMBL" id="MHQB01000003">
    <property type="protein sequence ID" value="OGZ94757.1"/>
    <property type="molecule type" value="Genomic_DNA"/>
</dbReference>